<dbReference type="InterPro" id="IPR007936">
    <property type="entry name" value="VapE-like_dom"/>
</dbReference>
<dbReference type="Pfam" id="PF05272">
    <property type="entry name" value="VapE-like_dom"/>
    <property type="match status" value="1"/>
</dbReference>
<name>A0AAU8ABX4_9FIRM</name>
<organism evidence="2">
    <name type="scientific">Christensenella massiliensis</name>
    <dbReference type="NCBI Taxonomy" id="1805714"/>
    <lineage>
        <taxon>Bacteria</taxon>
        <taxon>Bacillati</taxon>
        <taxon>Bacillota</taxon>
        <taxon>Clostridia</taxon>
        <taxon>Christensenellales</taxon>
        <taxon>Christensenellaceae</taxon>
        <taxon>Christensenella</taxon>
    </lineage>
</organism>
<sequence length="792" mass="90263">MDLIISEAGSRTSKHWKNKTYTWDALKKRLSETVRTGETVAEYKAMSKADQDLRKDVGGFVGGKIKGGRRVTGAIENRCLITLDADFADENLLPMLEMLGDFKCAVYSTHKHTPSKPRLRVIIPLKRPVTPDEYGAVSRKIAEDIGIEYFDDTTYQPQRLMYWPSTSSDGEFVFKDIDGPVLDPDEVLARYGDWKDITSWPCSSRVSEAIHKKAGAKQADPMQKSGVIGAFCRTYSIEDAIGKFLPDIYVPCESVPGRYSYAAGSTVGGVVIYDGGKFLYSHHSTDPCCGQLLNAFDLVRLHLFGDKDEDVAMGTPVNKRPSYMAMTEFIQQDEAVKIRLVRERADEAKGDFKEGSNWEATLKTDSKGNIKSTIKNVVIIMMNDPQLIGTVARNDFKERPVLIHDTPWHKVQDKLNGDVWTDTDDAQLRLYIEECYGIEKVSKIYDATNIVADEQHFHPVRDYLQGLEWDGIDRLETAFIEYLGAENNEYVRAVSRKMLVGAVARVMEPGCKFDYMTVLVGKQGLGKSSFISELAGAWFSDTLTCISGKEAYEQIQGFWLIEVAELSAMRKMDIEAIKHFITKRVDSYRAAYGRRVEDHPRQCILIGTTNSTAFLRDDTGNRRFWPVQVTKKFKIGDINKTEIDQLWAEALYLYRKGEPLYLPRELEEFAESKRSFYEMEDPNVAEVQAYLERLLPEEWGKMSLYERRAWLDDEFGEKPGCLQRTEVCTSEIWREHFRGDGQQLLEQRRALGLTNIMQKMPGWVKAEKKIKFPIYGTQWGYVRIGDPRAKKG</sequence>
<dbReference type="AlphaFoldDB" id="A0AAU8ABX4"/>
<dbReference type="PANTHER" id="PTHR34985">
    <property type="entry name" value="SLR0554 PROTEIN"/>
    <property type="match status" value="1"/>
</dbReference>
<dbReference type="EMBL" id="CP117826">
    <property type="protein sequence ID" value="XCC63437.1"/>
    <property type="molecule type" value="Genomic_DNA"/>
</dbReference>
<accession>A0AAU8ABX4</accession>
<protein>
    <submittedName>
        <fullName evidence="2">Virulence-associated E family protein</fullName>
    </submittedName>
</protein>
<evidence type="ECO:0000313" key="2">
    <source>
        <dbReference type="EMBL" id="XCC63437.1"/>
    </source>
</evidence>
<reference evidence="2" key="1">
    <citation type="submission" date="2023-02" db="EMBL/GenBank/DDBJ databases">
        <title>Gut commensal Christensenella minuta modulates host metabolism via a new class of secondary bile acids.</title>
        <authorList>
            <person name="Liu C."/>
        </authorList>
    </citation>
    <scope>NUCLEOTIDE SEQUENCE</scope>
    <source>
        <strain evidence="2">CA70</strain>
    </source>
</reference>
<proteinExistence type="predicted"/>
<dbReference type="PANTHER" id="PTHR34985:SF1">
    <property type="entry name" value="SLR0554 PROTEIN"/>
    <property type="match status" value="1"/>
</dbReference>
<gene>
    <name evidence="2" type="ORF">PUP29_05850</name>
</gene>
<feature type="domain" description="Virulence-associated protein E-like" evidence="1">
    <location>
        <begin position="464"/>
        <end position="675"/>
    </location>
</feature>
<evidence type="ECO:0000259" key="1">
    <source>
        <dbReference type="Pfam" id="PF05272"/>
    </source>
</evidence>
<dbReference type="RefSeq" id="WP_353424002.1">
    <property type="nucleotide sequence ID" value="NZ_CP117826.1"/>
</dbReference>